<dbReference type="EMBL" id="KQ085892">
    <property type="protein sequence ID" value="KLO18653.1"/>
    <property type="molecule type" value="Genomic_DNA"/>
</dbReference>
<evidence type="ECO:0000259" key="4">
    <source>
        <dbReference type="Pfam" id="PF08609"/>
    </source>
</evidence>
<dbReference type="FunCoup" id="A0A0H2SAB9">
    <property type="interactions" value="332"/>
</dbReference>
<feature type="compositionally biased region" description="Polar residues" evidence="3">
    <location>
        <begin position="228"/>
        <end position="245"/>
    </location>
</feature>
<feature type="region of interest" description="Disordered" evidence="3">
    <location>
        <begin position="216"/>
        <end position="245"/>
    </location>
</feature>
<evidence type="ECO:0000313" key="6">
    <source>
        <dbReference type="Proteomes" id="UP000053477"/>
    </source>
</evidence>
<dbReference type="InterPro" id="IPR013918">
    <property type="entry name" value="Nucleotide_exch_fac_Fes1"/>
</dbReference>
<dbReference type="Proteomes" id="UP000053477">
    <property type="component" value="Unassembled WGS sequence"/>
</dbReference>
<dbReference type="AlphaFoldDB" id="A0A0H2SAB9"/>
<dbReference type="InterPro" id="IPR050693">
    <property type="entry name" value="Hsp70_NEF-Inhibitors"/>
</dbReference>
<dbReference type="OrthoDB" id="10250458at2759"/>
<gene>
    <name evidence="5" type="ORF">SCHPADRAFT_866144</name>
</gene>
<dbReference type="SUPFAM" id="SSF48371">
    <property type="entry name" value="ARM repeat"/>
    <property type="match status" value="1"/>
</dbReference>
<name>A0A0H2SAB9_9AGAM</name>
<evidence type="ECO:0000256" key="2">
    <source>
        <dbReference type="ARBA" id="ARBA00022737"/>
    </source>
</evidence>
<keyword evidence="2" id="KW-0677">Repeat</keyword>
<feature type="domain" description="Nucleotide exchange factor Fes1" evidence="4">
    <location>
        <begin position="1"/>
        <end position="86"/>
    </location>
</feature>
<dbReference type="GO" id="GO:0000774">
    <property type="term" value="F:adenyl-nucleotide exchange factor activity"/>
    <property type="evidence" value="ECO:0007669"/>
    <property type="project" value="TreeGrafter"/>
</dbReference>
<evidence type="ECO:0000256" key="1">
    <source>
        <dbReference type="ARBA" id="ARBA00011045"/>
    </source>
</evidence>
<dbReference type="GO" id="GO:0005783">
    <property type="term" value="C:endoplasmic reticulum"/>
    <property type="evidence" value="ECO:0007669"/>
    <property type="project" value="TreeGrafter"/>
</dbReference>
<evidence type="ECO:0000313" key="5">
    <source>
        <dbReference type="EMBL" id="KLO18653.1"/>
    </source>
</evidence>
<dbReference type="Gene3D" id="1.25.10.10">
    <property type="entry name" value="Leucine-rich Repeat Variant"/>
    <property type="match status" value="1"/>
</dbReference>
<keyword evidence="6" id="KW-1185">Reference proteome</keyword>
<evidence type="ECO:0000256" key="3">
    <source>
        <dbReference type="SAM" id="MobiDB-lite"/>
    </source>
</evidence>
<comment type="similarity">
    <text evidence="1">Belongs to the FES1 family.</text>
</comment>
<dbReference type="PANTHER" id="PTHR19316:SF18">
    <property type="entry name" value="HSP70-BINDING PROTEIN 1"/>
    <property type="match status" value="1"/>
</dbReference>
<dbReference type="InterPro" id="IPR016024">
    <property type="entry name" value="ARM-type_fold"/>
</dbReference>
<dbReference type="InterPro" id="IPR011989">
    <property type="entry name" value="ARM-like"/>
</dbReference>
<proteinExistence type="inferred from homology"/>
<feature type="compositionally biased region" description="Basic and acidic residues" evidence="3">
    <location>
        <begin position="216"/>
        <end position="225"/>
    </location>
</feature>
<reference evidence="5 6" key="1">
    <citation type="submission" date="2015-04" db="EMBL/GenBank/DDBJ databases">
        <title>Complete genome sequence of Schizopora paradoxa KUC8140, a cosmopolitan wood degrader in East Asia.</title>
        <authorList>
            <consortium name="DOE Joint Genome Institute"/>
            <person name="Min B."/>
            <person name="Park H."/>
            <person name="Jang Y."/>
            <person name="Kim J.-J."/>
            <person name="Kim K.H."/>
            <person name="Pangilinan J."/>
            <person name="Lipzen A."/>
            <person name="Riley R."/>
            <person name="Grigoriev I.V."/>
            <person name="Spatafora J.W."/>
            <person name="Choi I.-G."/>
        </authorList>
    </citation>
    <scope>NUCLEOTIDE SEQUENCE [LARGE SCALE GENOMIC DNA]</scope>
    <source>
        <strain evidence="5 6">KUC8140</strain>
    </source>
</reference>
<accession>A0A0H2SAB9</accession>
<organism evidence="5 6">
    <name type="scientific">Schizopora paradoxa</name>
    <dbReference type="NCBI Taxonomy" id="27342"/>
    <lineage>
        <taxon>Eukaryota</taxon>
        <taxon>Fungi</taxon>
        <taxon>Dikarya</taxon>
        <taxon>Basidiomycota</taxon>
        <taxon>Agaricomycotina</taxon>
        <taxon>Agaricomycetes</taxon>
        <taxon>Hymenochaetales</taxon>
        <taxon>Schizoporaceae</taxon>
        <taxon>Schizopora</taxon>
    </lineage>
</organism>
<sequence length="348" mass="38135">MQSLLRWGIENSQNGAAVPVEQASGGGPAQPLDPKVIDMILGRPDAELMKEALNLALDETKDEESRLTALDDFEMLIENIDNANDMEKLDMWKSIQHLLQSPSSSNDIKANVLWIIGTAVQNNPSAQNAYLSLPDSPFADILSVLSPSEGSSAVRSKAVYALSGILKHNARAVKLLEESGGWLVLKSALEDPDITVRRKVVFLLNALLFPSEVAPRDENDSRMRGETLPTNANTPVHPNSHASMTVESTDTSTITAEAVKMHGIADVVVNSLVNPVPHGEDGDQEGDLDYEEKAVRFIFTYLISASGHLDADRKLELASWTQRSRQEGKHWDLGEEELNLLEKHLQSS</sequence>
<protein>
    <submittedName>
        <fullName evidence="5">Nucleotide exchange factors-like protein</fullName>
    </submittedName>
</protein>
<dbReference type="InParanoid" id="A0A0H2SAB9"/>
<dbReference type="STRING" id="27342.A0A0H2SAB9"/>
<dbReference type="Pfam" id="PF08609">
    <property type="entry name" value="Fes1"/>
    <property type="match status" value="1"/>
</dbReference>
<dbReference type="PANTHER" id="PTHR19316">
    <property type="entry name" value="PROTEIN FOLDING REGULATOR"/>
    <property type="match status" value="1"/>
</dbReference>